<dbReference type="GO" id="GO:0006629">
    <property type="term" value="P:lipid metabolic process"/>
    <property type="evidence" value="ECO:0007669"/>
    <property type="project" value="InterPro"/>
</dbReference>
<dbReference type="EMBL" id="BNEE01000004">
    <property type="protein sequence ID" value="GHI84038.1"/>
    <property type="molecule type" value="Genomic_DNA"/>
</dbReference>
<protein>
    <recommendedName>
        <fullName evidence="3">Lecithin:cholesterol acyltransferase</fullName>
    </recommendedName>
</protein>
<dbReference type="SUPFAM" id="SSF53474">
    <property type="entry name" value="alpha/beta-Hydrolases"/>
    <property type="match status" value="1"/>
</dbReference>
<dbReference type="PANTHER" id="PTHR11440">
    <property type="entry name" value="LECITHIN-CHOLESTEROL ACYLTRANSFERASE-RELATED"/>
    <property type="match status" value="1"/>
</dbReference>
<name>A0A919GZL8_9ACTN</name>
<dbReference type="InterPro" id="IPR029058">
    <property type="entry name" value="AB_hydrolase_fold"/>
</dbReference>
<dbReference type="Proteomes" id="UP000600026">
    <property type="component" value="Unassembled WGS sequence"/>
</dbReference>
<accession>A0A919GZL8</accession>
<proteinExistence type="predicted"/>
<comment type="caution">
    <text evidence="1">The sequence shown here is derived from an EMBL/GenBank/DDBJ whole genome shotgun (WGS) entry which is preliminary data.</text>
</comment>
<dbReference type="OrthoDB" id="8871309at2"/>
<dbReference type="AlphaFoldDB" id="A0A919GZL8"/>
<dbReference type="InterPro" id="IPR003386">
    <property type="entry name" value="LACT/PDAT_acylTrfase"/>
</dbReference>
<organism evidence="1 2">
    <name type="scientific">Streptomyces xanthophaeus</name>
    <dbReference type="NCBI Taxonomy" id="67385"/>
    <lineage>
        <taxon>Bacteria</taxon>
        <taxon>Bacillati</taxon>
        <taxon>Actinomycetota</taxon>
        <taxon>Actinomycetes</taxon>
        <taxon>Kitasatosporales</taxon>
        <taxon>Streptomycetaceae</taxon>
        <taxon>Streptomyces</taxon>
    </lineage>
</organism>
<evidence type="ECO:0008006" key="3">
    <source>
        <dbReference type="Google" id="ProtNLM"/>
    </source>
</evidence>
<evidence type="ECO:0000313" key="2">
    <source>
        <dbReference type="Proteomes" id="UP000600026"/>
    </source>
</evidence>
<dbReference type="Gene3D" id="3.40.50.1820">
    <property type="entry name" value="alpha/beta hydrolase"/>
    <property type="match status" value="1"/>
</dbReference>
<reference evidence="1" key="1">
    <citation type="submission" date="2020-09" db="EMBL/GenBank/DDBJ databases">
        <title>Whole genome shotgun sequence of Streptomyces xanthophaeus NBRC 12829.</title>
        <authorList>
            <person name="Komaki H."/>
            <person name="Tamura T."/>
        </authorList>
    </citation>
    <scope>NUCLEOTIDE SEQUENCE</scope>
    <source>
        <strain evidence="1">NBRC 12829</strain>
    </source>
</reference>
<evidence type="ECO:0000313" key="1">
    <source>
        <dbReference type="EMBL" id="GHI84038.1"/>
    </source>
</evidence>
<dbReference type="RefSeq" id="WP_031142017.1">
    <property type="nucleotide sequence ID" value="NZ_BNEE01000004.1"/>
</dbReference>
<dbReference type="Pfam" id="PF02450">
    <property type="entry name" value="LCAT"/>
    <property type="match status" value="1"/>
</dbReference>
<dbReference type="GO" id="GO:0008374">
    <property type="term" value="F:O-acyltransferase activity"/>
    <property type="evidence" value="ECO:0007669"/>
    <property type="project" value="InterPro"/>
</dbReference>
<sequence length="486" mass="51976">MRHDLVVYVPGILGSRLTRGDQDVWHQSLRTALHLAKELAAHPRSPGAAFDRLALPPGIGDNRPEAPWAVAADGLVKTPSALPGLLSSLGYPDLRALVGDLHEEQYLAFTYDWRLSNRLTAADLGTAVGRALTRWRERVRAYYPQAADEPKVIFLCHSMGGLVTRYYLECLGGRETARSLVTLGTPHRGAAKAVRFLTRNGIGPGDDQRLLGRKALTLAGTWLNPALAELCRSFPSVGQLLPVYRAVMLPGLTRTRYLDDEGISVPDLPSELVKDAFAFHTEFEDALARNRRRSGEGGLPYKVHCLGGRAHPTVHGVLLAPEGLKFPTALDEVEPWTGDGTVPEESAFAGWALEEMSDAVWSGHRHVDLTGADTVGHQLASVVRGRGAGQTLTGEEQFGVLAPDFAVAGEPFEVLVEGAQAGRPVRASLSAAGAAQPAGEPVALTPDGEGLLRAALTAGAAGTWVLRLEAEGPYAVHREVLTVVDG</sequence>
<gene>
    <name evidence="1" type="ORF">Sxan_14020</name>
</gene>
<keyword evidence="2" id="KW-1185">Reference proteome</keyword>